<dbReference type="RefSeq" id="WP_257465351.1">
    <property type="nucleotide sequence ID" value="NZ_BAABXP010000007.1"/>
</dbReference>
<accession>A0ABV2M8U4</accession>
<proteinExistence type="predicted"/>
<reference evidence="1 2" key="1">
    <citation type="submission" date="2024-06" db="EMBL/GenBank/DDBJ databases">
        <title>Genomic Encyclopedia of Type Strains, Phase IV (KMG-IV): sequencing the most valuable type-strain genomes for metagenomic binning, comparative biology and taxonomic classification.</title>
        <authorList>
            <person name="Goeker M."/>
        </authorList>
    </citation>
    <scope>NUCLEOTIDE SEQUENCE [LARGE SCALE GENOMIC DNA]</scope>
    <source>
        <strain evidence="1 2">DSM 29492</strain>
    </source>
</reference>
<name>A0ABV2M8U4_9FIRM</name>
<dbReference type="Proteomes" id="UP001549106">
    <property type="component" value="Unassembled WGS sequence"/>
</dbReference>
<dbReference type="EMBL" id="JBEPMJ010000029">
    <property type="protein sequence ID" value="MET3751843.1"/>
    <property type="molecule type" value="Genomic_DNA"/>
</dbReference>
<keyword evidence="2" id="KW-1185">Reference proteome</keyword>
<comment type="caution">
    <text evidence="1">The sequence shown here is derived from an EMBL/GenBank/DDBJ whole genome shotgun (WGS) entry which is preliminary data.</text>
</comment>
<organism evidence="1 2">
    <name type="scientific">Blautia caecimuris</name>
    <dbReference type="NCBI Taxonomy" id="1796615"/>
    <lineage>
        <taxon>Bacteria</taxon>
        <taxon>Bacillati</taxon>
        <taxon>Bacillota</taxon>
        <taxon>Clostridia</taxon>
        <taxon>Lachnospirales</taxon>
        <taxon>Lachnospiraceae</taxon>
        <taxon>Blautia</taxon>
    </lineage>
</organism>
<protein>
    <recommendedName>
        <fullName evidence="3">Plantaricin C family lantibiotic</fullName>
    </recommendedName>
</protein>
<sequence length="50" mass="5470">MQKESKTDILKQSGDLLGEVCEAKKLSKASDDEIITLTVECSAFFTLVCC</sequence>
<evidence type="ECO:0000313" key="2">
    <source>
        <dbReference type="Proteomes" id="UP001549106"/>
    </source>
</evidence>
<gene>
    <name evidence="1" type="ORF">ABID24_003105</name>
</gene>
<evidence type="ECO:0000313" key="1">
    <source>
        <dbReference type="EMBL" id="MET3751843.1"/>
    </source>
</evidence>
<evidence type="ECO:0008006" key="3">
    <source>
        <dbReference type="Google" id="ProtNLM"/>
    </source>
</evidence>